<dbReference type="OrthoDB" id="200660at2759"/>
<evidence type="ECO:0000256" key="5">
    <source>
        <dbReference type="ARBA" id="ARBA00022763"/>
    </source>
</evidence>
<proteinExistence type="inferred from homology"/>
<dbReference type="SUPFAM" id="SSF48371">
    <property type="entry name" value="ARM repeat"/>
    <property type="match status" value="1"/>
</dbReference>
<dbReference type="GO" id="GO:0051301">
    <property type="term" value="P:cell division"/>
    <property type="evidence" value="ECO:0007669"/>
    <property type="project" value="UniProtKB-KW"/>
</dbReference>
<dbReference type="CDD" id="cd19953">
    <property type="entry name" value="PDS5"/>
    <property type="match status" value="1"/>
</dbReference>
<evidence type="ECO:0000313" key="13">
    <source>
        <dbReference type="Proteomes" id="UP000236161"/>
    </source>
</evidence>
<keyword evidence="5" id="KW-0227">DNA damage</keyword>
<keyword evidence="7" id="KW-0234">DNA repair</keyword>
<dbReference type="STRING" id="1088818.A0A2I0AW92"/>
<organism evidence="12 13">
    <name type="scientific">Apostasia shenzhenica</name>
    <dbReference type="NCBI Taxonomy" id="1088818"/>
    <lineage>
        <taxon>Eukaryota</taxon>
        <taxon>Viridiplantae</taxon>
        <taxon>Streptophyta</taxon>
        <taxon>Embryophyta</taxon>
        <taxon>Tracheophyta</taxon>
        <taxon>Spermatophyta</taxon>
        <taxon>Magnoliopsida</taxon>
        <taxon>Liliopsida</taxon>
        <taxon>Asparagales</taxon>
        <taxon>Orchidaceae</taxon>
        <taxon>Apostasioideae</taxon>
        <taxon>Apostasia</taxon>
    </lineage>
</organism>
<keyword evidence="9" id="KW-0131">Cell cycle</keyword>
<evidence type="ECO:0000256" key="1">
    <source>
        <dbReference type="ARBA" id="ARBA00004123"/>
    </source>
</evidence>
<evidence type="ECO:0000256" key="4">
    <source>
        <dbReference type="ARBA" id="ARBA00022737"/>
    </source>
</evidence>
<dbReference type="EMBL" id="KZ451944">
    <property type="protein sequence ID" value="PKA59812.1"/>
    <property type="molecule type" value="Genomic_DNA"/>
</dbReference>
<dbReference type="Gene3D" id="2.30.30.140">
    <property type="match status" value="1"/>
</dbReference>
<dbReference type="Pfam" id="PF20168">
    <property type="entry name" value="PDS5"/>
    <property type="match status" value="1"/>
</dbReference>
<dbReference type="GO" id="GO:0035825">
    <property type="term" value="P:homologous recombination"/>
    <property type="evidence" value="ECO:0007669"/>
    <property type="project" value="UniProtKB-ARBA"/>
</dbReference>
<accession>A0A2I0AW92</accession>
<dbReference type="PANTHER" id="PTHR12663:SF0">
    <property type="entry name" value="PRECOCIOUS DISSOCIATION OF SISTERS 5, ISOFORM A"/>
    <property type="match status" value="1"/>
</dbReference>
<keyword evidence="3" id="KW-0132">Cell division</keyword>
<evidence type="ECO:0000256" key="6">
    <source>
        <dbReference type="ARBA" id="ARBA00022776"/>
    </source>
</evidence>
<keyword evidence="13" id="KW-1185">Reference proteome</keyword>
<evidence type="ECO:0000256" key="8">
    <source>
        <dbReference type="ARBA" id="ARBA00023242"/>
    </source>
</evidence>
<dbReference type="GO" id="GO:0009556">
    <property type="term" value="P:microsporogenesis"/>
    <property type="evidence" value="ECO:0007669"/>
    <property type="project" value="UniProtKB-ARBA"/>
</dbReference>
<comment type="similarity">
    <text evidence="2">Belongs to the PDS5 family.</text>
</comment>
<dbReference type="FunFam" id="2.30.30.140:FF:000033">
    <property type="entry name" value="Binding protein"/>
    <property type="match status" value="1"/>
</dbReference>
<keyword evidence="8" id="KW-0539">Nucleus</keyword>
<dbReference type="Gene3D" id="1.25.10.10">
    <property type="entry name" value="Leucine-rich Repeat Variant"/>
    <property type="match status" value="1"/>
</dbReference>
<dbReference type="GO" id="GO:0006281">
    <property type="term" value="P:DNA repair"/>
    <property type="evidence" value="ECO:0007669"/>
    <property type="project" value="UniProtKB-KW"/>
</dbReference>
<evidence type="ECO:0000256" key="10">
    <source>
        <dbReference type="ARBA" id="ARBA00058864"/>
    </source>
</evidence>
<dbReference type="GO" id="GO:0007064">
    <property type="term" value="P:mitotic sister chromatid cohesion"/>
    <property type="evidence" value="ECO:0007669"/>
    <property type="project" value="InterPro"/>
</dbReference>
<keyword evidence="6" id="KW-0498">Mitosis</keyword>
<evidence type="ECO:0000256" key="2">
    <source>
        <dbReference type="ARBA" id="ARBA00006254"/>
    </source>
</evidence>
<evidence type="ECO:0000256" key="11">
    <source>
        <dbReference type="SAM" id="MobiDB-lite"/>
    </source>
</evidence>
<evidence type="ECO:0000256" key="7">
    <source>
        <dbReference type="ARBA" id="ARBA00023204"/>
    </source>
</evidence>
<dbReference type="CDD" id="cd20404">
    <property type="entry name" value="Tudor_Agenet_AtEML-like"/>
    <property type="match status" value="1"/>
</dbReference>
<feature type="compositionally biased region" description="Basic and acidic residues" evidence="11">
    <location>
        <begin position="1268"/>
        <end position="1288"/>
    </location>
</feature>
<evidence type="ECO:0000256" key="3">
    <source>
        <dbReference type="ARBA" id="ARBA00022618"/>
    </source>
</evidence>
<dbReference type="InterPro" id="IPR039776">
    <property type="entry name" value="Pds5"/>
</dbReference>
<comment type="function">
    <text evidence="10">Cohesin cofactor dispensable during the meiotic division but playing an important role in DNA repair by homologous recombination (HR) probably by helping SMC5/SMC6 complex. Regulator of sister chromatid cohesion in mitosis which may stabilize cohesin complex association with chromatin. May couple sister chromatid cohesion during mitosis to DNA replication. Cohesion ensures that chromosome partitioning is accurate in both meiotic and mitotic cells and plays an important role in DNA repair.</text>
</comment>
<dbReference type="InterPro" id="IPR011989">
    <property type="entry name" value="ARM-like"/>
</dbReference>
<feature type="region of interest" description="Disordered" evidence="11">
    <location>
        <begin position="1254"/>
        <end position="1321"/>
    </location>
</feature>
<evidence type="ECO:0000256" key="9">
    <source>
        <dbReference type="ARBA" id="ARBA00023306"/>
    </source>
</evidence>
<feature type="region of interest" description="Disordered" evidence="11">
    <location>
        <begin position="1210"/>
        <end position="1234"/>
    </location>
</feature>
<keyword evidence="4" id="KW-0677">Repeat</keyword>
<dbReference type="InterPro" id="IPR016024">
    <property type="entry name" value="ARM-type_fold"/>
</dbReference>
<sequence length="1485" mass="168410">MAQKLLQEQLREVGSKLENPPASKDALIKLLKQAASFLSELEQSPLPSMLDAMKPCLSATAKEELLKHQDRDVRVLVATCICEITRITAPEAPYSDDVLKDIFNLIVSTFSGLNDINSPSFERRVVILETLARYRSCVVMLDLECHDLINEMFNTFFSVISDGHPKNVQTSMQTIMVLILDESEDIQENLLVTLLSPLGRKRIEFSMAARRLAMNVIEHCAGKLEHSIRHFLVSSLSGDSSYLDTSLDYHEVIYDIYQCAPQILSGIIPYMTGELLTDKLEIRHKAVQLLGELFALPGYSIAESFQPLFSEFVKRLTDRVVHVRVSVIEHLKNCLLSNTSRPEAPMIIKALCDRLLDYDENVRKQVVSAIYDLACHSMKVISADTAKRVADRLRDKSLSVKRYTMERLAHLYKFYCLNCSDDSVNNEDFEWIPGRILRCLYDKDFRSETIEFIMCGMLFPPDLATRDRVKHWIKAFSALDKVEVKALEQILLQKQRLQIEFQKCLALRRTHQGDAPELQKRLSGSFRIMSRMFHDAANAEEGFQMLHQLKDLNIWKLLTSLLDDCTSFCKAWSSREELLKILGEKHPLYEFMSMLSVKCSYLLFNKEHVKEMILEVAEKKFARDSKIILSCMDLLTVIASFSPQLFIGSEDDLVGLLKEDDDIIKEGATHVLAKAGETIREQLATTSSSIDLLLERLCVEGTRKQAKYSVQALAAITKDDGLKSLSVLYKRLVDMLEEKTHLLSILQSLGCIAQTAMPVFETREDEIVEFLKKKVLERSDEVSGSSDKIEWNERSELCSLKIFGIKTLVKSYLPVKDAPSRTGIDELVGMLRNILMYGNISKDLPSSAVDKAHMRLTAAKSILRLSRLWDHRIPLDVFYMTLRISEELYPQSRKLFINKVHQYIKERLLDAKYACAFLLNIDQYQSPEYKEAKHNIIEVVQICQQLKLRQLSMQSDMKDSVIYPESILVYLIHAIAHHASCPDINECRDLTAFEPIYWRLHLFLSVLLHGDEGWQSGSCADRSQDCYATVVSILHSIKCSKDTVDCAKSIISHAISDLGLSITKKLIPDQADSSEITKVVSLPGNLYKAHEKNEENAMVNCEQSWLSGEGALAHFESLMFDDKEEIVSLANKDDIIFEDKDKDDNEVPLGKMLKLLKSHGTKKKKPKLQTSNTGLKNKDEDIDVLGMVREINLDLVEAAHSAQKMKINEASTMDVLTPKRKRSRSFKRSSSSNLDMKRHTSFIGSELLISASPETHIFPSSKGKKKGDRSNTEEETFNVKKFSEDPKKKTSGSKSLSNSGKKRKIRSISGLSKFSSNSSHVRGKDLIGCRIKVWWPLDKQFYVGVVRSYDPEKRKHSILYDDGDVEVLQLKKEKWELIPNGGLPEKPPKNRLFSSHEQLSCDPSSQRNDKFRKRPATSSVGKGQDSKKGSGEDVRKVPESHVNESKSDVDSKVDSEVSDVHLHSQSESDDESSGTSLSFLLMKFA</sequence>
<feature type="compositionally biased region" description="Basic and acidic residues" evidence="11">
    <location>
        <begin position="1424"/>
        <end position="1466"/>
    </location>
</feature>
<feature type="compositionally biased region" description="Polar residues" evidence="11">
    <location>
        <begin position="1392"/>
        <end position="1406"/>
    </location>
</feature>
<dbReference type="GO" id="GO:0000785">
    <property type="term" value="C:chromatin"/>
    <property type="evidence" value="ECO:0007669"/>
    <property type="project" value="TreeGrafter"/>
</dbReference>
<gene>
    <name evidence="12" type="primary">MSH6</name>
    <name evidence="12" type="ORF">AXF42_Ash011937</name>
</gene>
<name>A0A2I0AW92_9ASPA</name>
<evidence type="ECO:0000313" key="12">
    <source>
        <dbReference type="EMBL" id="PKA59812.1"/>
    </source>
</evidence>
<feature type="compositionally biased region" description="Polar residues" evidence="11">
    <location>
        <begin position="1309"/>
        <end position="1320"/>
    </location>
</feature>
<protein>
    <submittedName>
        <fullName evidence="12">DNA mismatch repair protein MSH6</fullName>
    </submittedName>
</protein>
<dbReference type="GO" id="GO:0005634">
    <property type="term" value="C:nucleus"/>
    <property type="evidence" value="ECO:0007669"/>
    <property type="project" value="UniProtKB-SubCell"/>
</dbReference>
<dbReference type="PANTHER" id="PTHR12663">
    <property type="entry name" value="ANDROGEN INDUCED INHIBITOR OF PROLIFERATION AS3 / PDS5-RELATED"/>
    <property type="match status" value="1"/>
</dbReference>
<reference evidence="12 13" key="1">
    <citation type="journal article" date="2017" name="Nature">
        <title>The Apostasia genome and the evolution of orchids.</title>
        <authorList>
            <person name="Zhang G.Q."/>
            <person name="Liu K.W."/>
            <person name="Li Z."/>
            <person name="Lohaus R."/>
            <person name="Hsiao Y.Y."/>
            <person name="Niu S.C."/>
            <person name="Wang J.Y."/>
            <person name="Lin Y.C."/>
            <person name="Xu Q."/>
            <person name="Chen L.J."/>
            <person name="Yoshida K."/>
            <person name="Fujiwara S."/>
            <person name="Wang Z.W."/>
            <person name="Zhang Y.Q."/>
            <person name="Mitsuda N."/>
            <person name="Wang M."/>
            <person name="Liu G.H."/>
            <person name="Pecoraro L."/>
            <person name="Huang H.X."/>
            <person name="Xiao X.J."/>
            <person name="Lin M."/>
            <person name="Wu X.Y."/>
            <person name="Wu W.L."/>
            <person name="Chen Y.Y."/>
            <person name="Chang S.B."/>
            <person name="Sakamoto S."/>
            <person name="Ohme-Takagi M."/>
            <person name="Yagi M."/>
            <person name="Zeng S.J."/>
            <person name="Shen C.Y."/>
            <person name="Yeh C.M."/>
            <person name="Luo Y.B."/>
            <person name="Tsai W.C."/>
            <person name="Van de Peer Y."/>
            <person name="Liu Z.J."/>
        </authorList>
    </citation>
    <scope>NUCLEOTIDE SEQUENCE [LARGE SCALE GENOMIC DNA]</scope>
    <source>
        <strain evidence="13">cv. Shenzhen</strain>
        <tissue evidence="12">Stem</tissue>
    </source>
</reference>
<dbReference type="SUPFAM" id="SSF63748">
    <property type="entry name" value="Tudor/PWWP/MBT"/>
    <property type="match status" value="1"/>
</dbReference>
<dbReference type="Proteomes" id="UP000236161">
    <property type="component" value="Unassembled WGS sequence"/>
</dbReference>
<feature type="region of interest" description="Disordered" evidence="11">
    <location>
        <begin position="1378"/>
        <end position="1477"/>
    </location>
</feature>
<comment type="subcellular location">
    <subcellularLocation>
        <location evidence="1">Nucleus</location>
    </subcellularLocation>
</comment>
<feature type="compositionally biased region" description="Basic residues" evidence="11">
    <location>
        <begin position="1218"/>
        <end position="1227"/>
    </location>
</feature>